<reference evidence="2" key="1">
    <citation type="journal article" date="2017" name="Nat. Microbiol.">
        <title>Global analysis of biosynthetic gene clusters reveals vast potential of secondary metabolite production in Penicillium species.</title>
        <authorList>
            <person name="Nielsen J.C."/>
            <person name="Grijseels S."/>
            <person name="Prigent S."/>
            <person name="Ji B."/>
            <person name="Dainat J."/>
            <person name="Nielsen K.F."/>
            <person name="Frisvad J.C."/>
            <person name="Workman M."/>
            <person name="Nielsen J."/>
        </authorList>
    </citation>
    <scope>NUCLEOTIDE SEQUENCE [LARGE SCALE GENOMIC DNA]</scope>
    <source>
        <strain evidence="2">IBT 24891</strain>
    </source>
</reference>
<name>A0A1V6SNS9_9EURO</name>
<dbReference type="AlphaFoldDB" id="A0A1V6SNS9"/>
<protein>
    <submittedName>
        <fullName evidence="1">Uncharacterized protein</fullName>
    </submittedName>
</protein>
<evidence type="ECO:0000313" key="1">
    <source>
        <dbReference type="EMBL" id="OQE15498.1"/>
    </source>
</evidence>
<organism evidence="1 2">
    <name type="scientific">Penicillium steckii</name>
    <dbReference type="NCBI Taxonomy" id="303698"/>
    <lineage>
        <taxon>Eukaryota</taxon>
        <taxon>Fungi</taxon>
        <taxon>Dikarya</taxon>
        <taxon>Ascomycota</taxon>
        <taxon>Pezizomycotina</taxon>
        <taxon>Eurotiomycetes</taxon>
        <taxon>Eurotiomycetidae</taxon>
        <taxon>Eurotiales</taxon>
        <taxon>Aspergillaceae</taxon>
        <taxon>Penicillium</taxon>
    </lineage>
</organism>
<comment type="caution">
    <text evidence="1">The sequence shown here is derived from an EMBL/GenBank/DDBJ whole genome shotgun (WGS) entry which is preliminary data.</text>
</comment>
<dbReference type="Proteomes" id="UP000191285">
    <property type="component" value="Unassembled WGS sequence"/>
</dbReference>
<sequence length="113" mass="12331">MLSKAGNPSNEYQYVIASVVLHGHIHKLELGPLCSSIGTRQTQVNATAAKTTACSLNPETLNAVFSGDLKPVLRLILFVSFNCEKTPYVSNMVTNGFRRLMEKKNTKAVMGSM</sequence>
<evidence type="ECO:0000313" key="2">
    <source>
        <dbReference type="Proteomes" id="UP000191285"/>
    </source>
</evidence>
<keyword evidence="2" id="KW-1185">Reference proteome</keyword>
<gene>
    <name evidence="1" type="ORF">PENSTE_c028G06253</name>
</gene>
<accession>A0A1V6SNS9</accession>
<proteinExistence type="predicted"/>
<dbReference type="EMBL" id="MLKD01000028">
    <property type="protein sequence ID" value="OQE15498.1"/>
    <property type="molecule type" value="Genomic_DNA"/>
</dbReference>